<dbReference type="PANTHER" id="PTHR35867">
    <property type="entry name" value="PROTEIN RSEC"/>
    <property type="match status" value="1"/>
</dbReference>
<dbReference type="Pfam" id="PF04246">
    <property type="entry name" value="RseC_MucC"/>
    <property type="match status" value="1"/>
</dbReference>
<proteinExistence type="predicted"/>
<evidence type="ECO:0008006" key="3">
    <source>
        <dbReference type="Google" id="ProtNLM"/>
    </source>
</evidence>
<dbReference type="EMBL" id="VSSQ01055144">
    <property type="protein sequence ID" value="MPN09049.1"/>
    <property type="molecule type" value="Genomic_DNA"/>
</dbReference>
<dbReference type="InterPro" id="IPR007359">
    <property type="entry name" value="SigmaE_reg_RseC_MucC"/>
</dbReference>
<evidence type="ECO:0000313" key="2">
    <source>
        <dbReference type="EMBL" id="MPN09049.1"/>
    </source>
</evidence>
<reference evidence="2" key="1">
    <citation type="submission" date="2019-08" db="EMBL/GenBank/DDBJ databases">
        <authorList>
            <person name="Kucharzyk K."/>
            <person name="Murdoch R.W."/>
            <person name="Higgins S."/>
            <person name="Loffler F."/>
        </authorList>
    </citation>
    <scope>NUCLEOTIDE SEQUENCE</scope>
</reference>
<sequence>MEELCRTGKVISLSGKTAVVRFMRSDACGHCNACFHLGSQEADIEIVNTAGAEVGDVVSIELRGSSMVRASLIMYGIPLIGLLAGVLVGAQWGDLYAAVGGIVLCAGTYFILRGLEPRFSRMNQFKPRMLEIIERSKDNG</sequence>
<dbReference type="AlphaFoldDB" id="A0A645F6I9"/>
<protein>
    <recommendedName>
        <fullName evidence="3">Protein RseC</fullName>
    </recommendedName>
</protein>
<feature type="transmembrane region" description="Helical" evidence="1">
    <location>
        <begin position="72"/>
        <end position="89"/>
    </location>
</feature>
<name>A0A645F6I9_9ZZZZ</name>
<dbReference type="PANTHER" id="PTHR35867:SF1">
    <property type="entry name" value="PROTEIN RSEC"/>
    <property type="match status" value="1"/>
</dbReference>
<dbReference type="PIRSF" id="PIRSF004923">
    <property type="entry name" value="RseC"/>
    <property type="match status" value="1"/>
</dbReference>
<accession>A0A645F6I9</accession>
<dbReference type="InterPro" id="IPR026268">
    <property type="entry name" value="RseC"/>
</dbReference>
<comment type="caution">
    <text evidence="2">The sequence shown here is derived from an EMBL/GenBank/DDBJ whole genome shotgun (WGS) entry which is preliminary data.</text>
</comment>
<keyword evidence="1" id="KW-0812">Transmembrane</keyword>
<feature type="transmembrane region" description="Helical" evidence="1">
    <location>
        <begin position="95"/>
        <end position="112"/>
    </location>
</feature>
<keyword evidence="1" id="KW-0472">Membrane</keyword>
<organism evidence="2">
    <name type="scientific">bioreactor metagenome</name>
    <dbReference type="NCBI Taxonomy" id="1076179"/>
    <lineage>
        <taxon>unclassified sequences</taxon>
        <taxon>metagenomes</taxon>
        <taxon>ecological metagenomes</taxon>
    </lineage>
</organism>
<evidence type="ECO:0000256" key="1">
    <source>
        <dbReference type="SAM" id="Phobius"/>
    </source>
</evidence>
<gene>
    <name evidence="2" type="ORF">SDC9_156337</name>
</gene>
<keyword evidence="1" id="KW-1133">Transmembrane helix</keyword>